<keyword evidence="2" id="KW-0812">Transmembrane</keyword>
<sequence length="1511" mass="165970">FEDTRRETDEFSPGISQGAFDVFFSDKPIEELLPTEQSEIAGSILDSFEDPARARNQIINTFLLSELFDVPHEQIQGLESEMLKKMFGDPLTSLRDTFQAKPVEGGFFSKMGEAFKRGNEAISSDIAVYDSVFSGQGNIDNILEIRRKQQLGELLTPIEGNIISDLFYKSAQVAPGMIRGFWEAVPEAFAGMLIGASVPAIAGQLGPQVLLPEEVLTVPAGAAVGAGVGLKAGAALFWYKQGAGSMVATMLENDYDPEISRNVAGIAAIPYALIELSQVSKLTPGLRKGITQSIQKTTVKIFGAAVKKYGATLTEEVLEEVAQEIIAVAAEDISGILSKADIPFDAEYIRSRSNRLWQTAKESTKALALLPLPGVGIDVFTGIKSKLTANQLDKISKELTPVVAKRENAIINDAIGTQQFESEGQAKQFSEDIADMAENQERDVQIDTTPDNVVTVTPIEAPDAGVGEQTEVAPTDIAPKAAEARPEAVEVPAKAPPVKPVLPTKIVSPGEAGPFKVTFKATEGLPATRVIVDPQVRRSIQSSENKLAALRTRLKQAQADKKQAVIAATQNQITKAETQITKLKERQQIKLTTTIEKAKTKVLKLQQAVKFKDSLRRDAISMIQAIPKDLQAGFIKRASEATTLKGVQRLGNEIQAGLDRVERQDSVNKLKTAAKAINPKKMLPEFAGTAQAIKDSLQIGKPQAETVVKNAEIKAMAQQVLDNSREDSVATIQAQRVLDEVNQKTSKTFAINQLSKEAIDQITDTLIALRFQNEADTIAAKDENATEAIRRRKLITESIVEIPDVPESLGGKGVRKFKGLHDNLESVLDAVAGARPGTYDLWSKTKNATTQFIYDVLDAGVDQQILHSEKARDIMRDILENNDVSGSDILNWSMRPEDVSKVKKAFDIAPKPIVHTFTLKNAKNISTPYNFTTNEIMSIFMHSRNSHNLDVLLNDGLNRIVDGKKQKIRGFTVDIVDDMTASLTDQQKNVARQVGSRIMDGVNKEAGNKTSVKLEFFEILKVDRYWPANRSVIKGPKGKLPTGLTKTIESLAFLKERVGTGNPLKFAGFFETVHNVNKNMASYVGFAEPLREVKAVYTPGVQEFIEDEGRGDQATAITELIERFEDPSVRIEGAVDLAVARMLGGFAKSKLFLNVKIAPRQQLSSLLISAYVDPRFITEFKGVGTAELRAEIKALSPQFGARADGLQFDRDTGDAFVENELMNYLTGDTSLIDKTAIGMKFFDTNAIVDIYRATKAEVIDAGVNVTTTEGKAILKDRFEWVARHTQPMWHPKDRSLLGSDPRPLVRTLTMFMSQREQMIRMVNNGIADFANSDKTAEDQTRLGRSLGAVALNMVLFTIYNAAWAVLIQKRKKDVLDLMRDVFSDAISLPFFGSYFAKLFEIVFNTFTGKPTFNQLDFDDGPVLGILQGILLEGVGGFARAGKHLVTGEKYRSGPNRGEFKWKNELLVATDALVDGFASLGGIPYHGAKDIVRSVKAQFTEPEKKRRKRKKR</sequence>
<gene>
    <name evidence="3" type="ORF">LCGC14_1078200</name>
</gene>
<reference evidence="3" key="1">
    <citation type="journal article" date="2015" name="Nature">
        <title>Complex archaea that bridge the gap between prokaryotes and eukaryotes.</title>
        <authorList>
            <person name="Spang A."/>
            <person name="Saw J.H."/>
            <person name="Jorgensen S.L."/>
            <person name="Zaremba-Niedzwiedzka K."/>
            <person name="Martijn J."/>
            <person name="Lind A.E."/>
            <person name="van Eijk R."/>
            <person name="Schleper C."/>
            <person name="Guy L."/>
            <person name="Ettema T.J."/>
        </authorList>
    </citation>
    <scope>NUCLEOTIDE SEQUENCE</scope>
</reference>
<comment type="caution">
    <text evidence="3">The sequence shown here is derived from an EMBL/GenBank/DDBJ whole genome shotgun (WGS) entry which is preliminary data.</text>
</comment>
<feature type="coiled-coil region" evidence="1">
    <location>
        <begin position="540"/>
        <end position="586"/>
    </location>
</feature>
<keyword evidence="2" id="KW-0472">Membrane</keyword>
<feature type="non-terminal residue" evidence="3">
    <location>
        <position position="1"/>
    </location>
</feature>
<protein>
    <recommendedName>
        <fullName evidence="4">Large polyvalent protein associated domain-containing protein</fullName>
    </recommendedName>
</protein>
<proteinExistence type="predicted"/>
<accession>A0A0F9MG66</accession>
<name>A0A0F9MG66_9ZZZZ</name>
<evidence type="ECO:0008006" key="4">
    <source>
        <dbReference type="Google" id="ProtNLM"/>
    </source>
</evidence>
<evidence type="ECO:0000256" key="2">
    <source>
        <dbReference type="SAM" id="Phobius"/>
    </source>
</evidence>
<dbReference type="EMBL" id="LAZR01004702">
    <property type="protein sequence ID" value="KKN06350.1"/>
    <property type="molecule type" value="Genomic_DNA"/>
</dbReference>
<organism evidence="3">
    <name type="scientific">marine sediment metagenome</name>
    <dbReference type="NCBI Taxonomy" id="412755"/>
    <lineage>
        <taxon>unclassified sequences</taxon>
        <taxon>metagenomes</taxon>
        <taxon>ecological metagenomes</taxon>
    </lineage>
</organism>
<keyword evidence="2" id="KW-1133">Transmembrane helix</keyword>
<evidence type="ECO:0000256" key="1">
    <source>
        <dbReference type="SAM" id="Coils"/>
    </source>
</evidence>
<keyword evidence="1" id="KW-0175">Coiled coil</keyword>
<evidence type="ECO:0000313" key="3">
    <source>
        <dbReference type="EMBL" id="KKN06350.1"/>
    </source>
</evidence>
<feature type="transmembrane region" description="Helical" evidence="2">
    <location>
        <begin position="1346"/>
        <end position="1367"/>
    </location>
</feature>